<dbReference type="AlphaFoldDB" id="A0A498HM86"/>
<sequence>MNGIVILNIEVSPIFFMACWNGQKSFCMILKTCCLNPLSNTLHDGNGEIGISLYDMKTIGGLPILGVPYEDFIPPNKDIGRCGKYSATIQKLLNIYSQLCALYR</sequence>
<name>A0A498HM86_MALDO</name>
<evidence type="ECO:0000313" key="2">
    <source>
        <dbReference type="Proteomes" id="UP000290289"/>
    </source>
</evidence>
<proteinExistence type="predicted"/>
<protein>
    <submittedName>
        <fullName evidence="1">Uncharacterized protein</fullName>
    </submittedName>
</protein>
<comment type="caution">
    <text evidence="1">The sequence shown here is derived from an EMBL/GenBank/DDBJ whole genome shotgun (WGS) entry which is preliminary data.</text>
</comment>
<accession>A0A498HM86</accession>
<reference evidence="1 2" key="1">
    <citation type="submission" date="2018-10" db="EMBL/GenBank/DDBJ databases">
        <title>A high-quality apple genome assembly.</title>
        <authorList>
            <person name="Hu J."/>
        </authorList>
    </citation>
    <scope>NUCLEOTIDE SEQUENCE [LARGE SCALE GENOMIC DNA]</scope>
    <source>
        <strain evidence="2">cv. HFTH1</strain>
        <tissue evidence="1">Young leaf</tissue>
    </source>
</reference>
<organism evidence="1 2">
    <name type="scientific">Malus domestica</name>
    <name type="common">Apple</name>
    <name type="synonym">Pyrus malus</name>
    <dbReference type="NCBI Taxonomy" id="3750"/>
    <lineage>
        <taxon>Eukaryota</taxon>
        <taxon>Viridiplantae</taxon>
        <taxon>Streptophyta</taxon>
        <taxon>Embryophyta</taxon>
        <taxon>Tracheophyta</taxon>
        <taxon>Spermatophyta</taxon>
        <taxon>Magnoliopsida</taxon>
        <taxon>eudicotyledons</taxon>
        <taxon>Gunneridae</taxon>
        <taxon>Pentapetalae</taxon>
        <taxon>rosids</taxon>
        <taxon>fabids</taxon>
        <taxon>Rosales</taxon>
        <taxon>Rosaceae</taxon>
        <taxon>Amygdaloideae</taxon>
        <taxon>Maleae</taxon>
        <taxon>Malus</taxon>
    </lineage>
</organism>
<dbReference type="Proteomes" id="UP000290289">
    <property type="component" value="Chromosome 16"/>
</dbReference>
<gene>
    <name evidence="1" type="ORF">DVH24_018749</name>
</gene>
<dbReference type="EMBL" id="RDQH01000342">
    <property type="protein sequence ID" value="RXH71394.1"/>
    <property type="molecule type" value="Genomic_DNA"/>
</dbReference>
<keyword evidence="2" id="KW-1185">Reference proteome</keyword>
<evidence type="ECO:0000313" key="1">
    <source>
        <dbReference type="EMBL" id="RXH71394.1"/>
    </source>
</evidence>